<feature type="signal peptide" evidence="2">
    <location>
        <begin position="1"/>
        <end position="15"/>
    </location>
</feature>
<name>A0A9P6GDC7_9PLEO</name>
<sequence>MRATVVFALLAATTSENITTSYLLPNVSYGTNSLRFVASVINASDDLVTLSVDLDNDSDYTNFGSRTSGRWAPQCCRLANWTGIPMRSEQKYTQLYSFSDTDAVGVETITDIDDISVPSSALVETYPHAKSDFNAYQFVITAGEEKLPKVTTGGAASTGGPASTGTDGTGTGSEGAAPMKTLAPALDGLGAAVAWFL</sequence>
<organism evidence="3 4">
    <name type="scientific">Paraphaeosphaeria minitans</name>
    <dbReference type="NCBI Taxonomy" id="565426"/>
    <lineage>
        <taxon>Eukaryota</taxon>
        <taxon>Fungi</taxon>
        <taxon>Dikarya</taxon>
        <taxon>Ascomycota</taxon>
        <taxon>Pezizomycotina</taxon>
        <taxon>Dothideomycetes</taxon>
        <taxon>Pleosporomycetidae</taxon>
        <taxon>Pleosporales</taxon>
        <taxon>Massarineae</taxon>
        <taxon>Didymosphaeriaceae</taxon>
        <taxon>Paraphaeosphaeria</taxon>
    </lineage>
</organism>
<dbReference type="Proteomes" id="UP000756921">
    <property type="component" value="Unassembled WGS sequence"/>
</dbReference>
<keyword evidence="4" id="KW-1185">Reference proteome</keyword>
<reference evidence="3" key="1">
    <citation type="journal article" date="2020" name="Mol. Plant Microbe Interact.">
        <title>Genome Sequence of the Biocontrol Agent Coniothyrium minitans strain Conio (IMI 134523).</title>
        <authorList>
            <person name="Patel D."/>
            <person name="Shittu T.A."/>
            <person name="Baroncelli R."/>
            <person name="Muthumeenakshi S."/>
            <person name="Osborne T.H."/>
            <person name="Janganan T.K."/>
            <person name="Sreenivasaprasad S."/>
        </authorList>
    </citation>
    <scope>NUCLEOTIDE SEQUENCE</scope>
    <source>
        <strain evidence="3">Conio</strain>
    </source>
</reference>
<accession>A0A9P6GDC7</accession>
<gene>
    <name evidence="3" type="ORF">PMIN01_08886</name>
</gene>
<keyword evidence="2" id="KW-0732">Signal</keyword>
<feature type="region of interest" description="Disordered" evidence="1">
    <location>
        <begin position="150"/>
        <end position="177"/>
    </location>
</feature>
<evidence type="ECO:0000313" key="3">
    <source>
        <dbReference type="EMBL" id="KAF9733203.1"/>
    </source>
</evidence>
<proteinExistence type="predicted"/>
<evidence type="ECO:0000256" key="2">
    <source>
        <dbReference type="SAM" id="SignalP"/>
    </source>
</evidence>
<feature type="chain" id="PRO_5040312020" evidence="2">
    <location>
        <begin position="16"/>
        <end position="197"/>
    </location>
</feature>
<evidence type="ECO:0000256" key="1">
    <source>
        <dbReference type="SAM" id="MobiDB-lite"/>
    </source>
</evidence>
<comment type="caution">
    <text evidence="3">The sequence shown here is derived from an EMBL/GenBank/DDBJ whole genome shotgun (WGS) entry which is preliminary data.</text>
</comment>
<dbReference type="AlphaFoldDB" id="A0A9P6GDC7"/>
<dbReference type="EMBL" id="WJXW01000009">
    <property type="protein sequence ID" value="KAF9733203.1"/>
    <property type="molecule type" value="Genomic_DNA"/>
</dbReference>
<protein>
    <submittedName>
        <fullName evidence="3">Uncharacterized protein</fullName>
    </submittedName>
</protein>
<evidence type="ECO:0000313" key="4">
    <source>
        <dbReference type="Proteomes" id="UP000756921"/>
    </source>
</evidence>
<feature type="compositionally biased region" description="Low complexity" evidence="1">
    <location>
        <begin position="151"/>
        <end position="166"/>
    </location>
</feature>
<dbReference type="OrthoDB" id="3776815at2759"/>